<evidence type="ECO:0000313" key="2">
    <source>
        <dbReference type="EMBL" id="WUQ83260.1"/>
    </source>
</evidence>
<reference evidence="2" key="1">
    <citation type="submission" date="2022-10" db="EMBL/GenBank/DDBJ databases">
        <title>The complete genomes of actinobacterial strains from the NBC collection.</title>
        <authorList>
            <person name="Joergensen T.S."/>
            <person name="Alvarez Arevalo M."/>
            <person name="Sterndorff E.B."/>
            <person name="Faurdal D."/>
            <person name="Vuksanovic O."/>
            <person name="Mourched A.-S."/>
            <person name="Charusanti P."/>
            <person name="Shaw S."/>
            <person name="Blin K."/>
            <person name="Weber T."/>
        </authorList>
    </citation>
    <scope>NUCLEOTIDE SEQUENCE</scope>
    <source>
        <strain evidence="2">NBC_00222</strain>
    </source>
</reference>
<gene>
    <name evidence="2" type="ORF">OHA16_09895</name>
</gene>
<protein>
    <submittedName>
        <fullName evidence="2">Uncharacterized protein</fullName>
    </submittedName>
</protein>
<proteinExistence type="predicted"/>
<sequence>MYRHGGAGLLHLRAEQDGERLVASMPLPDPFDLDRLVGNLAEASGRHIVLRPIPAAHLTGLGGTCGLLVKHDTRPVDLILHREGRSLSHEVELKVHQLVHLWAGDGAGLVGPSDVLRARGMAPVGGIPATARSLKRDAFIELRADHAARLISRRRERGPASGADRRTPAGADHHASSGTDRRAAAGADHRAPSGAAAEPPGRESRQPAAERLTPGARPRPRPRSPPSSR</sequence>
<feature type="compositionally biased region" description="Basic and acidic residues" evidence="1">
    <location>
        <begin position="163"/>
        <end position="191"/>
    </location>
</feature>
<evidence type="ECO:0000256" key="1">
    <source>
        <dbReference type="SAM" id="MobiDB-lite"/>
    </source>
</evidence>
<dbReference type="EMBL" id="CP108110">
    <property type="protein sequence ID" value="WUQ83260.1"/>
    <property type="molecule type" value="Genomic_DNA"/>
</dbReference>
<dbReference type="Proteomes" id="UP001432222">
    <property type="component" value="Chromosome"/>
</dbReference>
<organism evidence="2 3">
    <name type="scientific">Kitasatospora purpeofusca</name>
    <dbReference type="NCBI Taxonomy" id="67352"/>
    <lineage>
        <taxon>Bacteria</taxon>
        <taxon>Bacillati</taxon>
        <taxon>Actinomycetota</taxon>
        <taxon>Actinomycetes</taxon>
        <taxon>Kitasatosporales</taxon>
        <taxon>Streptomycetaceae</taxon>
        <taxon>Kitasatospora</taxon>
    </lineage>
</organism>
<accession>A0ABZ1TWD4</accession>
<keyword evidence="3" id="KW-1185">Reference proteome</keyword>
<feature type="region of interest" description="Disordered" evidence="1">
    <location>
        <begin position="151"/>
        <end position="229"/>
    </location>
</feature>
<evidence type="ECO:0000313" key="3">
    <source>
        <dbReference type="Proteomes" id="UP001432222"/>
    </source>
</evidence>
<dbReference type="RefSeq" id="WP_328954293.1">
    <property type="nucleotide sequence ID" value="NZ_CP108110.1"/>
</dbReference>
<name>A0ABZ1TWD4_9ACTN</name>